<proteinExistence type="predicted"/>
<feature type="signal peptide" evidence="1">
    <location>
        <begin position="1"/>
        <end position="25"/>
    </location>
</feature>
<evidence type="ECO:0008006" key="4">
    <source>
        <dbReference type="Google" id="ProtNLM"/>
    </source>
</evidence>
<evidence type="ECO:0000313" key="3">
    <source>
        <dbReference type="Proteomes" id="UP000235828"/>
    </source>
</evidence>
<protein>
    <recommendedName>
        <fullName evidence="4">PepSY domain-containing protein</fullName>
    </recommendedName>
</protein>
<gene>
    <name evidence="2" type="ORF">VTAP4600_A0898</name>
</gene>
<dbReference type="KEGG" id="vta:A0898"/>
<dbReference type="Gene3D" id="3.10.450.40">
    <property type="match status" value="1"/>
</dbReference>
<feature type="chain" id="PRO_5014990122" description="PepSY domain-containing protein" evidence="1">
    <location>
        <begin position="26"/>
        <end position="129"/>
    </location>
</feature>
<dbReference type="AlphaFoldDB" id="A0A2N8ZAG3"/>
<keyword evidence="1" id="KW-0732">Signal</keyword>
<reference evidence="2 3" key="1">
    <citation type="submission" date="2017-10" db="EMBL/GenBank/DDBJ databases">
        <authorList>
            <person name="Banno H."/>
            <person name="Chua N.-H."/>
        </authorList>
    </citation>
    <scope>NUCLEOTIDE SEQUENCE [LARGE SCALE GENOMIC DNA]</scope>
    <source>
        <strain evidence="2">Vibrio tapetis CECT4600</strain>
    </source>
</reference>
<sequence>MFRKLIITALSMSALGLGLAGPVLAQSDAEKLVVDVPANGTRIEIDEDQDEVYDAVREGKIQPFSALYAAIGAQLNGRVIKVELEEDDDEWIYELKLMHENSVIRAEYNAATLELMELRGRNLNSVIKK</sequence>
<name>A0A2N8ZAG3_9VIBR</name>
<organism evidence="2 3">
    <name type="scientific">Vibrio tapetis subsp. tapetis</name>
    <dbReference type="NCBI Taxonomy" id="1671868"/>
    <lineage>
        <taxon>Bacteria</taxon>
        <taxon>Pseudomonadati</taxon>
        <taxon>Pseudomonadota</taxon>
        <taxon>Gammaproteobacteria</taxon>
        <taxon>Vibrionales</taxon>
        <taxon>Vibrionaceae</taxon>
        <taxon>Vibrio</taxon>
    </lineage>
</organism>
<dbReference type="EMBL" id="LT960611">
    <property type="protein sequence ID" value="SON48877.1"/>
    <property type="molecule type" value="Genomic_DNA"/>
</dbReference>
<evidence type="ECO:0000256" key="1">
    <source>
        <dbReference type="SAM" id="SignalP"/>
    </source>
</evidence>
<dbReference type="RefSeq" id="WP_172443064.1">
    <property type="nucleotide sequence ID" value="NZ_LT960611.1"/>
</dbReference>
<accession>A0A2N8ZAG3</accession>
<evidence type="ECO:0000313" key="2">
    <source>
        <dbReference type="EMBL" id="SON48877.1"/>
    </source>
</evidence>
<dbReference type="Proteomes" id="UP000235828">
    <property type="component" value="Chromosome A"/>
</dbReference>
<keyword evidence="3" id="KW-1185">Reference proteome</keyword>